<gene>
    <name evidence="3" type="ORF">DUPY_20010</name>
</gene>
<proteinExistence type="predicted"/>
<dbReference type="PATRIC" id="fig|762836.4.peg.2077"/>
<feature type="signal peptide" evidence="1">
    <location>
        <begin position="1"/>
        <end position="29"/>
    </location>
</feature>
<feature type="chain" id="PRO_5009207552" description="Phytase-like domain-containing protein" evidence="1">
    <location>
        <begin position="30"/>
        <end position="395"/>
    </location>
</feature>
<dbReference type="AlphaFoldDB" id="A0A1E7WRB1"/>
<evidence type="ECO:0000256" key="1">
    <source>
        <dbReference type="SAM" id="SignalP"/>
    </source>
</evidence>
<dbReference type="EMBL" id="LROM01000077">
    <property type="protein sequence ID" value="OFA02117.1"/>
    <property type="molecule type" value="Genomic_DNA"/>
</dbReference>
<dbReference type="RefSeq" id="WP_070247698.1">
    <property type="nucleotide sequence ID" value="NZ_LROM01000077.1"/>
</dbReference>
<keyword evidence="1" id="KW-0732">Signal</keyword>
<feature type="domain" description="Phytase-like" evidence="2">
    <location>
        <begin position="68"/>
        <end position="380"/>
    </location>
</feature>
<protein>
    <recommendedName>
        <fullName evidence="2">Phytase-like domain-containing protein</fullName>
    </recommendedName>
</protein>
<evidence type="ECO:0000313" key="3">
    <source>
        <dbReference type="EMBL" id="OFA02117.1"/>
    </source>
</evidence>
<evidence type="ECO:0000259" key="2">
    <source>
        <dbReference type="Pfam" id="PF13449"/>
    </source>
</evidence>
<organism evidence="3 4">
    <name type="scientific">Duganella phyllosphaerae</name>
    <dbReference type="NCBI Taxonomy" id="762836"/>
    <lineage>
        <taxon>Bacteria</taxon>
        <taxon>Pseudomonadati</taxon>
        <taxon>Pseudomonadota</taxon>
        <taxon>Betaproteobacteria</taxon>
        <taxon>Burkholderiales</taxon>
        <taxon>Oxalobacteraceae</taxon>
        <taxon>Telluria group</taxon>
        <taxon>Duganella</taxon>
    </lineage>
</organism>
<keyword evidence="4" id="KW-1185">Reference proteome</keyword>
<name>A0A1E7WRB1_9BURK</name>
<reference evidence="4" key="1">
    <citation type="journal article" date="2016" name="Front. Microbiol.">
        <title>Molecular Keys to the Janthinobacterium and Duganella spp. Interaction with the Plant Pathogen Fusarium graminearum.</title>
        <authorList>
            <person name="Haack F.S."/>
            <person name="Poehlein A."/>
            <person name="Kroger C."/>
            <person name="Voigt C.A."/>
            <person name="Piepenbring M."/>
            <person name="Bode H.B."/>
            <person name="Daniel R."/>
            <person name="Schafer W."/>
            <person name="Streit W.R."/>
        </authorList>
    </citation>
    <scope>NUCLEOTIDE SEQUENCE [LARGE SCALE GENOMIC DNA]</scope>
    <source>
        <strain evidence="4">T54</strain>
    </source>
</reference>
<comment type="caution">
    <text evidence="3">The sequence shown here is derived from an EMBL/GenBank/DDBJ whole genome shotgun (WGS) entry which is preliminary data.</text>
</comment>
<dbReference type="PANTHER" id="PTHR37957">
    <property type="entry name" value="BLR7070 PROTEIN"/>
    <property type="match status" value="1"/>
</dbReference>
<dbReference type="PANTHER" id="PTHR37957:SF1">
    <property type="entry name" value="PHYTASE-LIKE DOMAIN-CONTAINING PROTEIN"/>
    <property type="match status" value="1"/>
</dbReference>
<accession>A0A1E7WRB1</accession>
<sequence>MAVLPSPVRTALAAASLPFLLLLSSHASAETLAAAPVSASARTPESITSLRLIGEQRLPWRQRYRGTMVGGLSGIDYDAARGEWVLICDDRSEHNPARYYRARLDYDQQSFRRVALTGVTTLLQADGSAYPSKKTFARRGGAVADLETLRVDPRDGAIWYGSEGDVTLKLNPFVRQADANGSLRYELPLPPLFDVAVDQSSGPRNNQAFEGMSFTPDGASLWVALEGPLYQDGPAPTPAHGAISRITRFARDGTVLGQYAYALEPIPAAPGKGKNADNGISEIMALSDTRMLVLERAGVQNDKGRYRNYVRLYEVETAGATDIAQLATLASASYTVMTKRLVLDLNQAGLRRVDNLEGMAFGPRLANGHASLVLVSDDNFNDKQVTQFLLFEVMP</sequence>
<evidence type="ECO:0000313" key="4">
    <source>
        <dbReference type="Proteomes" id="UP000175989"/>
    </source>
</evidence>
<dbReference type="InterPro" id="IPR027372">
    <property type="entry name" value="Phytase-like_dom"/>
</dbReference>
<dbReference type="Proteomes" id="UP000175989">
    <property type="component" value="Unassembled WGS sequence"/>
</dbReference>
<dbReference type="OrthoDB" id="9798539at2"/>
<dbReference type="Pfam" id="PF13449">
    <property type="entry name" value="Phytase-like"/>
    <property type="match status" value="1"/>
</dbReference>